<dbReference type="AlphaFoldDB" id="A0A7J5QKM9"/>
<evidence type="ECO:0008006" key="4">
    <source>
        <dbReference type="Google" id="ProtNLM"/>
    </source>
</evidence>
<dbReference type="RefSeq" id="WP_151936667.1">
    <property type="nucleotide sequence ID" value="NZ_JAJCHQ010000028.1"/>
</dbReference>
<dbReference type="Pfam" id="PF13149">
    <property type="entry name" value="Mfa_like_1"/>
    <property type="match status" value="1"/>
</dbReference>
<comment type="caution">
    <text evidence="2">The sequence shown here is derived from an EMBL/GenBank/DDBJ whole genome shotgun (WGS) entry which is preliminary data.</text>
</comment>
<sequence length="541" mass="60954">MKQYKLMQVALLAILLFGWAGCSQNEEEVPGNVRNGIVLNVTDTGIISNEPSTRTEDTGFVTTFTQGDQIGLFAVKGGAILDEINNIPFTFNGSSWSGKPILYDDRLVGVTFYAYYPYQSEMTGKTDLIGDDFFAPLAAGWELTTEQSDQKAYAKQDLMTSNATALIGENGNYSLSFQLTHRMSLVVVKLPSTRYIFTDAEGVAMPEETPYVAMPVDVAFYLDNVEEGTKISPYYDAKKDEYRLLRKPSSENQIIGHYNDKQCTLDTAEKMKEGKYKRFIVDGGYKEVTHHLQVGDLYYADGSVISVEEETPSSKNCIGVVYYVGNPQPSAQYGDVSNYKITSEMDILKREYPSCCHGLVLALGPDVADSWGDATAFMHEWFLTFDAKSHFTSLSGYYFDNAKDNAKNIETRFGLGYNNVRVIEEYVKLNIDKSDSYVVLQQIREYQNKYDTPSTSTKWYLPSIGDFNGLIATSTNNSLPLLNKQIEKVGGIGLQSNKEYWTSTERRKELTYYAIYNGSRFETNKTKNKTTKYLYRFGLAF</sequence>
<evidence type="ECO:0000256" key="1">
    <source>
        <dbReference type="SAM" id="SignalP"/>
    </source>
</evidence>
<dbReference type="PROSITE" id="PS51257">
    <property type="entry name" value="PROKAR_LIPOPROTEIN"/>
    <property type="match status" value="1"/>
</dbReference>
<feature type="signal peptide" evidence="1">
    <location>
        <begin position="1"/>
        <end position="25"/>
    </location>
</feature>
<keyword evidence="1" id="KW-0732">Signal</keyword>
<dbReference type="InterPro" id="IPR042278">
    <property type="entry name" value="Mfa-like_1_N"/>
</dbReference>
<organism evidence="2 3">
    <name type="scientific">Bacteroides xylanisolvens</name>
    <dbReference type="NCBI Taxonomy" id="371601"/>
    <lineage>
        <taxon>Bacteria</taxon>
        <taxon>Pseudomonadati</taxon>
        <taxon>Bacteroidota</taxon>
        <taxon>Bacteroidia</taxon>
        <taxon>Bacteroidales</taxon>
        <taxon>Bacteroidaceae</taxon>
        <taxon>Bacteroides</taxon>
    </lineage>
</organism>
<accession>A0A7J5QKM9</accession>
<proteinExistence type="predicted"/>
<dbReference type="InterPro" id="IPR025049">
    <property type="entry name" value="Mfa-like_1"/>
</dbReference>
<name>A0A7J5QKM9_9BACE</name>
<feature type="chain" id="PRO_5029526561" description="Fimbrillin family protein" evidence="1">
    <location>
        <begin position="26"/>
        <end position="541"/>
    </location>
</feature>
<dbReference type="Gene3D" id="2.60.40.3570">
    <property type="match status" value="1"/>
</dbReference>
<gene>
    <name evidence="2" type="ORF">GAZ26_23510</name>
</gene>
<evidence type="ECO:0000313" key="2">
    <source>
        <dbReference type="EMBL" id="KAB6418003.1"/>
    </source>
</evidence>
<evidence type="ECO:0000313" key="3">
    <source>
        <dbReference type="Proteomes" id="UP000471447"/>
    </source>
</evidence>
<dbReference type="Gene3D" id="2.60.40.2620">
    <property type="entry name" value="Fimbrillin-like"/>
    <property type="match status" value="1"/>
</dbReference>
<protein>
    <recommendedName>
        <fullName evidence="4">Fimbrillin family protein</fullName>
    </recommendedName>
</protein>
<reference evidence="2 3" key="1">
    <citation type="journal article" date="2019" name="Nat. Med.">
        <title>A library of human gut bacterial isolates paired with longitudinal multiomics data enables mechanistic microbiome research.</title>
        <authorList>
            <person name="Poyet M."/>
            <person name="Groussin M."/>
            <person name="Gibbons S.M."/>
            <person name="Avila-Pacheco J."/>
            <person name="Jiang X."/>
            <person name="Kearney S.M."/>
            <person name="Perrotta A.R."/>
            <person name="Berdy B."/>
            <person name="Zhao S."/>
            <person name="Lieberman T.D."/>
            <person name="Swanson P.K."/>
            <person name="Smith M."/>
            <person name="Roesemann S."/>
            <person name="Alexander J.E."/>
            <person name="Rich S.A."/>
            <person name="Livny J."/>
            <person name="Vlamakis H."/>
            <person name="Clish C."/>
            <person name="Bullock K."/>
            <person name="Deik A."/>
            <person name="Scott J."/>
            <person name="Pierce K.A."/>
            <person name="Xavier R.J."/>
            <person name="Alm E.J."/>
        </authorList>
    </citation>
    <scope>NUCLEOTIDE SEQUENCE [LARGE SCALE GENOMIC DNA]</scope>
    <source>
        <strain evidence="2 3">BIOML-A7</strain>
    </source>
</reference>
<dbReference type="Proteomes" id="UP000471447">
    <property type="component" value="Unassembled WGS sequence"/>
</dbReference>
<dbReference type="CDD" id="cd13120">
    <property type="entry name" value="BF2867_like_N"/>
    <property type="match status" value="1"/>
</dbReference>
<dbReference type="EMBL" id="WDCG01000038">
    <property type="protein sequence ID" value="KAB6418003.1"/>
    <property type="molecule type" value="Genomic_DNA"/>
</dbReference>